<sequence>GLTILSAGKFKQVVRSKIDWHKFGIQHLKMLGVVNLRRVVAMGSGRCEKEDNQVGRRNKTKVSGRSNQKTSEI</sequence>
<reference evidence="2 3" key="1">
    <citation type="journal article" date="2021" name="Nat. Plants">
        <title>The Taxus genome provides insights into paclitaxel biosynthesis.</title>
        <authorList>
            <person name="Xiong X."/>
            <person name="Gou J."/>
            <person name="Liao Q."/>
            <person name="Li Y."/>
            <person name="Zhou Q."/>
            <person name="Bi G."/>
            <person name="Li C."/>
            <person name="Du R."/>
            <person name="Wang X."/>
            <person name="Sun T."/>
            <person name="Guo L."/>
            <person name="Liang H."/>
            <person name="Lu P."/>
            <person name="Wu Y."/>
            <person name="Zhang Z."/>
            <person name="Ro D.K."/>
            <person name="Shang Y."/>
            <person name="Huang S."/>
            <person name="Yan J."/>
        </authorList>
    </citation>
    <scope>NUCLEOTIDE SEQUENCE [LARGE SCALE GENOMIC DNA]</scope>
    <source>
        <strain evidence="2">Ta-2019</strain>
    </source>
</reference>
<protein>
    <submittedName>
        <fullName evidence="2">Uncharacterized protein</fullName>
    </submittedName>
</protein>
<feature type="region of interest" description="Disordered" evidence="1">
    <location>
        <begin position="50"/>
        <end position="73"/>
    </location>
</feature>
<name>A0AA38GAA0_TAXCH</name>
<accession>A0AA38GAA0</accession>
<comment type="caution">
    <text evidence="2">The sequence shown here is derived from an EMBL/GenBank/DDBJ whole genome shotgun (WGS) entry which is preliminary data.</text>
</comment>
<feature type="compositionally biased region" description="Polar residues" evidence="1">
    <location>
        <begin position="63"/>
        <end position="73"/>
    </location>
</feature>
<evidence type="ECO:0000313" key="3">
    <source>
        <dbReference type="Proteomes" id="UP000824469"/>
    </source>
</evidence>
<feature type="non-terminal residue" evidence="2">
    <location>
        <position position="73"/>
    </location>
</feature>
<keyword evidence="3" id="KW-1185">Reference proteome</keyword>
<feature type="non-terminal residue" evidence="2">
    <location>
        <position position="1"/>
    </location>
</feature>
<evidence type="ECO:0000313" key="2">
    <source>
        <dbReference type="EMBL" id="KAH9318193.1"/>
    </source>
</evidence>
<dbReference type="EMBL" id="JAHRHJ020000004">
    <property type="protein sequence ID" value="KAH9318193.1"/>
    <property type="molecule type" value="Genomic_DNA"/>
</dbReference>
<organism evidence="2 3">
    <name type="scientific">Taxus chinensis</name>
    <name type="common">Chinese yew</name>
    <name type="synonym">Taxus wallichiana var. chinensis</name>
    <dbReference type="NCBI Taxonomy" id="29808"/>
    <lineage>
        <taxon>Eukaryota</taxon>
        <taxon>Viridiplantae</taxon>
        <taxon>Streptophyta</taxon>
        <taxon>Embryophyta</taxon>
        <taxon>Tracheophyta</taxon>
        <taxon>Spermatophyta</taxon>
        <taxon>Pinopsida</taxon>
        <taxon>Pinidae</taxon>
        <taxon>Conifers II</taxon>
        <taxon>Cupressales</taxon>
        <taxon>Taxaceae</taxon>
        <taxon>Taxus</taxon>
    </lineage>
</organism>
<evidence type="ECO:0000256" key="1">
    <source>
        <dbReference type="SAM" id="MobiDB-lite"/>
    </source>
</evidence>
<gene>
    <name evidence="2" type="ORF">KI387_019962</name>
</gene>
<dbReference type="AlphaFoldDB" id="A0AA38GAA0"/>
<dbReference type="Proteomes" id="UP000824469">
    <property type="component" value="Unassembled WGS sequence"/>
</dbReference>
<proteinExistence type="predicted"/>